<dbReference type="HOGENOM" id="CLU_024455_0_0_1"/>
<dbReference type="KEGG" id="gtr:GLOTRDRAFT_118856"/>
<name>S7S048_GLOTA</name>
<evidence type="ECO:0000313" key="4">
    <source>
        <dbReference type="Proteomes" id="UP000030669"/>
    </source>
</evidence>
<keyword evidence="4" id="KW-1185">Reference proteome</keyword>
<proteinExistence type="predicted"/>
<gene>
    <name evidence="3" type="ORF">GLOTRDRAFT_118856</name>
</gene>
<dbReference type="GeneID" id="19300520"/>
<dbReference type="InterPro" id="IPR019496">
    <property type="entry name" value="NUFIP1_cons_dom"/>
</dbReference>
<protein>
    <recommendedName>
        <fullName evidence="2">FMR1-interacting protein 1 conserved domain-containing protein</fullName>
    </recommendedName>
</protein>
<dbReference type="EMBL" id="KB469296">
    <property type="protein sequence ID" value="EPQ60715.1"/>
    <property type="molecule type" value="Genomic_DNA"/>
</dbReference>
<feature type="compositionally biased region" description="Pro residues" evidence="1">
    <location>
        <begin position="235"/>
        <end position="244"/>
    </location>
</feature>
<evidence type="ECO:0000259" key="2">
    <source>
        <dbReference type="Pfam" id="PF10453"/>
    </source>
</evidence>
<dbReference type="eggNOG" id="ENOG502S5GS">
    <property type="taxonomic scope" value="Eukaryota"/>
</dbReference>
<feature type="region of interest" description="Disordered" evidence="1">
    <location>
        <begin position="64"/>
        <end position="249"/>
    </location>
</feature>
<feature type="domain" description="FMR1-interacting protein 1 conserved" evidence="2">
    <location>
        <begin position="37"/>
        <end position="88"/>
    </location>
</feature>
<dbReference type="OrthoDB" id="273070at2759"/>
<dbReference type="RefSeq" id="XP_007861057.1">
    <property type="nucleotide sequence ID" value="XM_007862866.1"/>
</dbReference>
<feature type="region of interest" description="Disordered" evidence="1">
    <location>
        <begin position="20"/>
        <end position="51"/>
    </location>
</feature>
<dbReference type="STRING" id="670483.S7S048"/>
<accession>S7S048</accession>
<dbReference type="Pfam" id="PF10453">
    <property type="entry name" value="NUFIP1"/>
    <property type="match status" value="1"/>
</dbReference>
<feature type="compositionally biased region" description="Pro residues" evidence="1">
    <location>
        <begin position="147"/>
        <end position="157"/>
    </location>
</feature>
<dbReference type="OMA" id="YNPFAQR"/>
<feature type="compositionally biased region" description="Basic and acidic residues" evidence="1">
    <location>
        <begin position="20"/>
        <end position="36"/>
    </location>
</feature>
<feature type="compositionally biased region" description="Gly residues" evidence="1">
    <location>
        <begin position="122"/>
        <end position="133"/>
    </location>
</feature>
<reference evidence="3 4" key="1">
    <citation type="journal article" date="2012" name="Science">
        <title>The Paleozoic origin of enzymatic lignin decomposition reconstructed from 31 fungal genomes.</title>
        <authorList>
            <person name="Floudas D."/>
            <person name="Binder M."/>
            <person name="Riley R."/>
            <person name="Barry K."/>
            <person name="Blanchette R.A."/>
            <person name="Henrissat B."/>
            <person name="Martinez A.T."/>
            <person name="Otillar R."/>
            <person name="Spatafora J.W."/>
            <person name="Yadav J.S."/>
            <person name="Aerts A."/>
            <person name="Benoit I."/>
            <person name="Boyd A."/>
            <person name="Carlson A."/>
            <person name="Copeland A."/>
            <person name="Coutinho P.M."/>
            <person name="de Vries R.P."/>
            <person name="Ferreira P."/>
            <person name="Findley K."/>
            <person name="Foster B."/>
            <person name="Gaskell J."/>
            <person name="Glotzer D."/>
            <person name="Gorecki P."/>
            <person name="Heitman J."/>
            <person name="Hesse C."/>
            <person name="Hori C."/>
            <person name="Igarashi K."/>
            <person name="Jurgens J.A."/>
            <person name="Kallen N."/>
            <person name="Kersten P."/>
            <person name="Kohler A."/>
            <person name="Kuees U."/>
            <person name="Kumar T.K.A."/>
            <person name="Kuo A."/>
            <person name="LaButti K."/>
            <person name="Larrondo L.F."/>
            <person name="Lindquist E."/>
            <person name="Ling A."/>
            <person name="Lombard V."/>
            <person name="Lucas S."/>
            <person name="Lundell T."/>
            <person name="Martin R."/>
            <person name="McLaughlin D.J."/>
            <person name="Morgenstern I."/>
            <person name="Morin E."/>
            <person name="Murat C."/>
            <person name="Nagy L.G."/>
            <person name="Nolan M."/>
            <person name="Ohm R.A."/>
            <person name="Patyshakuliyeva A."/>
            <person name="Rokas A."/>
            <person name="Ruiz-Duenas F.J."/>
            <person name="Sabat G."/>
            <person name="Salamov A."/>
            <person name="Samejima M."/>
            <person name="Schmutz J."/>
            <person name="Slot J.C."/>
            <person name="St John F."/>
            <person name="Stenlid J."/>
            <person name="Sun H."/>
            <person name="Sun S."/>
            <person name="Syed K."/>
            <person name="Tsang A."/>
            <person name="Wiebenga A."/>
            <person name="Young D."/>
            <person name="Pisabarro A."/>
            <person name="Eastwood D.C."/>
            <person name="Martin F."/>
            <person name="Cullen D."/>
            <person name="Grigoriev I.V."/>
            <person name="Hibbett D.S."/>
        </authorList>
    </citation>
    <scope>NUCLEOTIDE SEQUENCE [LARGE SCALE GENOMIC DNA]</scope>
    <source>
        <strain evidence="3 4">ATCC 11539</strain>
    </source>
</reference>
<evidence type="ECO:0000313" key="3">
    <source>
        <dbReference type="EMBL" id="EPQ60715.1"/>
    </source>
</evidence>
<evidence type="ECO:0000256" key="1">
    <source>
        <dbReference type="SAM" id="MobiDB-lite"/>
    </source>
</evidence>
<sequence length="318" mass="34572">MGSKKSVEIHMMDRHLIYPPGWEKRQKNDWDADPSLKGKPVPIPGTGLTLDTPEALDAWLAERKKRWPSASKVEEKKRKVEEAIERGQLDPSLSLDGRKKRRLDDGGGGRGRVRGRGRGRGDSGWGRGRGRGGASVPATREPNVSGPLPPAGLPPKPVTVQDSNPTDSDSDSDDAPEAVSFKPPAGLLDSYASSEDEESKAREPVDAEPDPPIPAMTQQPPVTEPPAKPVRKPFVPQPKKPPNNPFGSRPSLLRRLLLPEIRVTVSNFSQAIHFLVENDFLENVEMKPGQASEKMIEVIGESNIADHTSGGAEKLDDA</sequence>
<organism evidence="3 4">
    <name type="scientific">Gloeophyllum trabeum (strain ATCC 11539 / FP-39264 / Madison 617)</name>
    <name type="common">Brown rot fungus</name>
    <dbReference type="NCBI Taxonomy" id="670483"/>
    <lineage>
        <taxon>Eukaryota</taxon>
        <taxon>Fungi</taxon>
        <taxon>Dikarya</taxon>
        <taxon>Basidiomycota</taxon>
        <taxon>Agaricomycotina</taxon>
        <taxon>Agaricomycetes</taxon>
        <taxon>Gloeophyllales</taxon>
        <taxon>Gloeophyllaceae</taxon>
        <taxon>Gloeophyllum</taxon>
    </lineage>
</organism>
<dbReference type="Proteomes" id="UP000030669">
    <property type="component" value="Unassembled WGS sequence"/>
</dbReference>
<feature type="compositionally biased region" description="Basic and acidic residues" evidence="1">
    <location>
        <begin position="72"/>
        <end position="88"/>
    </location>
</feature>
<dbReference type="AlphaFoldDB" id="S7S048"/>